<dbReference type="SUPFAM" id="SSF81301">
    <property type="entry name" value="Nucleotidyltransferase"/>
    <property type="match status" value="1"/>
</dbReference>
<gene>
    <name evidence="2" type="primary">rsfS</name>
    <name evidence="3" type="ORF">SAMN05443244_2026</name>
</gene>
<dbReference type="OrthoDB" id="9793681at2"/>
<sequence length="221" mass="23735">MPSLESNQLLRAAVDACDSKKAEDITILALDPSESSLTDYFLICSGTNERQNAAIADEIEFRLKNDFGTYPNAVEGRRQGEWVLMDYVDFVVHIFMPEKRAFYGLERLRRSAKTMSIDDLDGEIKAALVKTRAKVAKKTAKAESADDFAEASSGSASGKLPAVKTAAKTVVKKAAAKKTVAPKAVAPKKAVKTAAKKAEKTVVAVKAAAPKKTAKKAAKKS</sequence>
<comment type="subunit">
    <text evidence="2">Interacts with ribosomal protein uL14 (rplN).</text>
</comment>
<comment type="similarity">
    <text evidence="1 2">Belongs to the Iojap/RsfS family.</text>
</comment>
<dbReference type="RefSeq" id="WP_074653753.1">
    <property type="nucleotide sequence ID" value="NZ_FNSD01000001.1"/>
</dbReference>
<dbReference type="AlphaFoldDB" id="A0A1H4MU87"/>
<dbReference type="Gene3D" id="3.30.460.10">
    <property type="entry name" value="Beta Polymerase, domain 2"/>
    <property type="match status" value="1"/>
</dbReference>
<keyword evidence="2" id="KW-0678">Repressor</keyword>
<dbReference type="GO" id="GO:0042256">
    <property type="term" value="P:cytosolic ribosome assembly"/>
    <property type="evidence" value="ECO:0007669"/>
    <property type="project" value="UniProtKB-UniRule"/>
</dbReference>
<dbReference type="PANTHER" id="PTHR21043:SF0">
    <property type="entry name" value="MITOCHONDRIAL ASSEMBLY OF RIBOSOMAL LARGE SUBUNIT PROTEIN 1"/>
    <property type="match status" value="1"/>
</dbReference>
<comment type="function">
    <text evidence="2">Functions as a ribosomal silencing factor. Interacts with ribosomal protein uL14 (rplN), blocking formation of intersubunit bridge B8. Prevents association of the 30S and 50S ribosomal subunits and the formation of functional ribosomes, thus repressing translation.</text>
</comment>
<dbReference type="GO" id="GO:0090071">
    <property type="term" value="P:negative regulation of ribosome biogenesis"/>
    <property type="evidence" value="ECO:0007669"/>
    <property type="project" value="UniProtKB-UniRule"/>
</dbReference>
<proteinExistence type="inferred from homology"/>
<dbReference type="PANTHER" id="PTHR21043">
    <property type="entry name" value="IOJAP SUPERFAMILY ORTHOLOG"/>
    <property type="match status" value="1"/>
</dbReference>
<dbReference type="NCBIfam" id="TIGR00090">
    <property type="entry name" value="rsfS_iojap_ybeB"/>
    <property type="match status" value="1"/>
</dbReference>
<reference evidence="3 4" key="1">
    <citation type="submission" date="2016-10" db="EMBL/GenBank/DDBJ databases">
        <authorList>
            <person name="de Groot N.N."/>
        </authorList>
    </citation>
    <scope>NUCLEOTIDE SEQUENCE [LARGE SCALE GENOMIC DNA]</scope>
    <source>
        <strain evidence="3 4">AB35.6</strain>
    </source>
</reference>
<dbReference type="GO" id="GO:0043023">
    <property type="term" value="F:ribosomal large subunit binding"/>
    <property type="evidence" value="ECO:0007669"/>
    <property type="project" value="TreeGrafter"/>
</dbReference>
<evidence type="ECO:0000313" key="3">
    <source>
        <dbReference type="EMBL" id="SEB85942.1"/>
    </source>
</evidence>
<dbReference type="GO" id="GO:0017148">
    <property type="term" value="P:negative regulation of translation"/>
    <property type="evidence" value="ECO:0007669"/>
    <property type="project" value="UniProtKB-UniRule"/>
</dbReference>
<dbReference type="Proteomes" id="UP000182409">
    <property type="component" value="Unassembled WGS sequence"/>
</dbReference>
<dbReference type="GO" id="GO:0005737">
    <property type="term" value="C:cytoplasm"/>
    <property type="evidence" value="ECO:0007669"/>
    <property type="project" value="UniProtKB-SubCell"/>
</dbReference>
<protein>
    <recommendedName>
        <fullName evidence="2">Ribosomal silencing factor RsfS</fullName>
    </recommendedName>
</protein>
<dbReference type="InterPro" id="IPR004394">
    <property type="entry name" value="Iojap/RsfS/C7orf30"/>
</dbReference>
<dbReference type="EMBL" id="FNSD01000001">
    <property type="protein sequence ID" value="SEB85942.1"/>
    <property type="molecule type" value="Genomic_DNA"/>
</dbReference>
<name>A0A1H4MU87_9BACT</name>
<keyword evidence="2" id="KW-0963">Cytoplasm</keyword>
<accession>A0A1H4MU87</accession>
<dbReference type="HAMAP" id="MF_01477">
    <property type="entry name" value="Iojap_RsfS"/>
    <property type="match status" value="1"/>
</dbReference>
<organism evidence="3 4">
    <name type="scientific">Terriglobus roseus</name>
    <dbReference type="NCBI Taxonomy" id="392734"/>
    <lineage>
        <taxon>Bacteria</taxon>
        <taxon>Pseudomonadati</taxon>
        <taxon>Acidobacteriota</taxon>
        <taxon>Terriglobia</taxon>
        <taxon>Terriglobales</taxon>
        <taxon>Acidobacteriaceae</taxon>
        <taxon>Terriglobus</taxon>
    </lineage>
</organism>
<keyword evidence="2" id="KW-0810">Translation regulation</keyword>
<evidence type="ECO:0000313" key="4">
    <source>
        <dbReference type="Proteomes" id="UP000182409"/>
    </source>
</evidence>
<evidence type="ECO:0000256" key="1">
    <source>
        <dbReference type="ARBA" id="ARBA00010574"/>
    </source>
</evidence>
<evidence type="ECO:0000256" key="2">
    <source>
        <dbReference type="HAMAP-Rule" id="MF_01477"/>
    </source>
</evidence>
<comment type="subcellular location">
    <subcellularLocation>
        <location evidence="2">Cytoplasm</location>
    </subcellularLocation>
</comment>
<dbReference type="InterPro" id="IPR043519">
    <property type="entry name" value="NT_sf"/>
</dbReference>
<dbReference type="Pfam" id="PF02410">
    <property type="entry name" value="RsfS"/>
    <property type="match status" value="1"/>
</dbReference>